<dbReference type="GO" id="GO:0046872">
    <property type="term" value="F:metal ion binding"/>
    <property type="evidence" value="ECO:0007669"/>
    <property type="project" value="UniProtKB-KW"/>
</dbReference>
<evidence type="ECO:0000259" key="7">
    <source>
        <dbReference type="PROSITE" id="PS51296"/>
    </source>
</evidence>
<keyword evidence="1" id="KW-0001">2Fe-2S</keyword>
<evidence type="ECO:0000313" key="8">
    <source>
        <dbReference type="EMBL" id="KEO73538.1"/>
    </source>
</evidence>
<dbReference type="PANTHER" id="PTHR21496:SF0">
    <property type="entry name" value="RIESKE DOMAIN-CONTAINING PROTEIN"/>
    <property type="match status" value="1"/>
</dbReference>
<proteinExistence type="inferred from homology"/>
<feature type="domain" description="Rieske" evidence="7">
    <location>
        <begin position="10"/>
        <end position="105"/>
    </location>
</feature>
<keyword evidence="9" id="KW-1185">Reference proteome</keyword>
<evidence type="ECO:0000256" key="1">
    <source>
        <dbReference type="ARBA" id="ARBA00022714"/>
    </source>
</evidence>
<gene>
    <name evidence="8" type="ORF">EL17_11595</name>
</gene>
<organism evidence="8 9">
    <name type="scientific">Anditalea andensis</name>
    <dbReference type="NCBI Taxonomy" id="1048983"/>
    <lineage>
        <taxon>Bacteria</taxon>
        <taxon>Pseudomonadati</taxon>
        <taxon>Bacteroidota</taxon>
        <taxon>Cytophagia</taxon>
        <taxon>Cytophagales</taxon>
        <taxon>Cytophagaceae</taxon>
        <taxon>Anditalea</taxon>
    </lineage>
</organism>
<dbReference type="PROSITE" id="PS51296">
    <property type="entry name" value="RIESKE"/>
    <property type="match status" value="1"/>
</dbReference>
<evidence type="ECO:0000256" key="6">
    <source>
        <dbReference type="ARBA" id="ARBA00038001"/>
    </source>
</evidence>
<comment type="cofactor">
    <cofactor evidence="5">
        <name>[2Fe-2S] cluster</name>
        <dbReference type="ChEBI" id="CHEBI:190135"/>
    </cofactor>
</comment>
<name>A0A074L111_9BACT</name>
<dbReference type="EMBL" id="JMIH01000021">
    <property type="protein sequence ID" value="KEO73538.1"/>
    <property type="molecule type" value="Genomic_DNA"/>
</dbReference>
<dbReference type="STRING" id="1048983.EL17_11595"/>
<dbReference type="RefSeq" id="WP_035074377.1">
    <property type="nucleotide sequence ID" value="NZ_JMIH01000021.1"/>
</dbReference>
<dbReference type="OrthoDB" id="593800at2"/>
<keyword evidence="2" id="KW-0479">Metal-binding</keyword>
<comment type="caution">
    <text evidence="8">The sequence shown here is derived from an EMBL/GenBank/DDBJ whole genome shotgun (WGS) entry which is preliminary data.</text>
</comment>
<dbReference type="AlphaFoldDB" id="A0A074L111"/>
<evidence type="ECO:0000313" key="9">
    <source>
        <dbReference type="Proteomes" id="UP000027821"/>
    </source>
</evidence>
<dbReference type="InterPro" id="IPR017941">
    <property type="entry name" value="Rieske_2Fe-2S"/>
</dbReference>
<dbReference type="SUPFAM" id="SSF50022">
    <property type="entry name" value="ISP domain"/>
    <property type="match status" value="1"/>
</dbReference>
<keyword evidence="3" id="KW-0408">Iron</keyword>
<dbReference type="InterPro" id="IPR036922">
    <property type="entry name" value="Rieske_2Fe-2S_sf"/>
</dbReference>
<sequence>MSKKYTLGANREGAINLLPDGIIKLVQVGSTKVCLVRMAEAVYAFQHLCPHQAASLYEGKVNGMGQVICPLHHYRFDMKTGDVMSGTCPDLKTFPAKLTEEGIVIYI</sequence>
<evidence type="ECO:0000256" key="5">
    <source>
        <dbReference type="ARBA" id="ARBA00034078"/>
    </source>
</evidence>
<evidence type="ECO:0000256" key="2">
    <source>
        <dbReference type="ARBA" id="ARBA00022723"/>
    </source>
</evidence>
<keyword evidence="4" id="KW-0411">Iron-sulfur</keyword>
<dbReference type="GO" id="GO:0051537">
    <property type="term" value="F:2 iron, 2 sulfur cluster binding"/>
    <property type="evidence" value="ECO:0007669"/>
    <property type="project" value="UniProtKB-KW"/>
</dbReference>
<protein>
    <submittedName>
        <fullName evidence="8">Nitrite reductase</fullName>
    </submittedName>
</protein>
<comment type="similarity">
    <text evidence="6">Belongs to the bacterial ring-hydroxylating dioxygenase ferredoxin component family.</text>
</comment>
<dbReference type="Pfam" id="PF00355">
    <property type="entry name" value="Rieske"/>
    <property type="match status" value="1"/>
</dbReference>
<dbReference type="Gene3D" id="2.102.10.10">
    <property type="entry name" value="Rieske [2Fe-2S] iron-sulphur domain"/>
    <property type="match status" value="1"/>
</dbReference>
<accession>A0A074L111</accession>
<dbReference type="Proteomes" id="UP000027821">
    <property type="component" value="Unassembled WGS sequence"/>
</dbReference>
<dbReference type="eggNOG" id="COG2146">
    <property type="taxonomic scope" value="Bacteria"/>
</dbReference>
<dbReference type="PANTHER" id="PTHR21496">
    <property type="entry name" value="FERREDOXIN-RELATED"/>
    <property type="match status" value="1"/>
</dbReference>
<evidence type="ECO:0000256" key="3">
    <source>
        <dbReference type="ARBA" id="ARBA00023004"/>
    </source>
</evidence>
<evidence type="ECO:0000256" key="4">
    <source>
        <dbReference type="ARBA" id="ARBA00023014"/>
    </source>
</evidence>
<reference evidence="8 9" key="1">
    <citation type="submission" date="2014-04" db="EMBL/GenBank/DDBJ databases">
        <title>Characterization and application of a salt tolerant electro-active bacterium.</title>
        <authorList>
            <person name="Yang L."/>
            <person name="Wei S."/>
            <person name="Tay Q.X.M."/>
        </authorList>
    </citation>
    <scope>NUCLEOTIDE SEQUENCE [LARGE SCALE GENOMIC DNA]</scope>
    <source>
        <strain evidence="8 9">LY1</strain>
    </source>
</reference>